<dbReference type="EC" id="2.7.1.-" evidence="6"/>
<dbReference type="OrthoDB" id="419537at2759"/>
<evidence type="ECO:0000256" key="2">
    <source>
        <dbReference type="ARBA" id="ARBA00022679"/>
    </source>
</evidence>
<dbReference type="GO" id="GO:0001678">
    <property type="term" value="P:intracellular glucose homeostasis"/>
    <property type="evidence" value="ECO:0007669"/>
    <property type="project" value="InterPro"/>
</dbReference>
<dbReference type="InterPro" id="IPR022673">
    <property type="entry name" value="Hexokinase_C"/>
</dbReference>
<comment type="similarity">
    <text evidence="1 6">Belongs to the hexokinase family.</text>
</comment>
<dbReference type="Gene3D" id="3.30.420.40">
    <property type="match status" value="1"/>
</dbReference>
<dbReference type="GO" id="GO:0005536">
    <property type="term" value="F:D-glucose binding"/>
    <property type="evidence" value="ECO:0007669"/>
    <property type="project" value="InterPro"/>
</dbReference>
<dbReference type="SUPFAM" id="SSF53067">
    <property type="entry name" value="Actin-like ATPase domain"/>
    <property type="match status" value="2"/>
</dbReference>
<dbReference type="PROSITE" id="PS51748">
    <property type="entry name" value="HEXOKINASE_2"/>
    <property type="match status" value="1"/>
</dbReference>
<keyword evidence="4 6" id="KW-0418">Kinase</keyword>
<dbReference type="GO" id="GO:0005739">
    <property type="term" value="C:mitochondrion"/>
    <property type="evidence" value="ECO:0007669"/>
    <property type="project" value="TreeGrafter"/>
</dbReference>
<feature type="domain" description="Hexokinase N-terminal" evidence="8">
    <location>
        <begin position="24"/>
        <end position="258"/>
    </location>
</feature>
<evidence type="ECO:0000256" key="7">
    <source>
        <dbReference type="SAM" id="MobiDB-lite"/>
    </source>
</evidence>
<keyword evidence="6" id="KW-0324">Glycolysis</keyword>
<dbReference type="EMBL" id="KV750020">
    <property type="protein sequence ID" value="OCL06627.1"/>
    <property type="molecule type" value="Genomic_DNA"/>
</dbReference>
<dbReference type="CDD" id="cd24000">
    <property type="entry name" value="ASKHA_NBD_HK"/>
    <property type="match status" value="1"/>
</dbReference>
<dbReference type="GO" id="GO:0004340">
    <property type="term" value="F:glucokinase activity"/>
    <property type="evidence" value="ECO:0007669"/>
    <property type="project" value="TreeGrafter"/>
</dbReference>
<evidence type="ECO:0000256" key="1">
    <source>
        <dbReference type="ARBA" id="ARBA00009225"/>
    </source>
</evidence>
<dbReference type="GO" id="GO:0005829">
    <property type="term" value="C:cytosol"/>
    <property type="evidence" value="ECO:0007669"/>
    <property type="project" value="TreeGrafter"/>
</dbReference>
<dbReference type="UniPathway" id="UPA00109">
    <property type="reaction ID" value="UER00180"/>
</dbReference>
<evidence type="ECO:0000259" key="9">
    <source>
        <dbReference type="Pfam" id="PF03727"/>
    </source>
</evidence>
<dbReference type="Proteomes" id="UP000250140">
    <property type="component" value="Unassembled WGS sequence"/>
</dbReference>
<dbReference type="GO" id="GO:0006006">
    <property type="term" value="P:glucose metabolic process"/>
    <property type="evidence" value="ECO:0007669"/>
    <property type="project" value="TreeGrafter"/>
</dbReference>
<accession>A0A8E2EXA2</accession>
<feature type="region of interest" description="Disordered" evidence="7">
    <location>
        <begin position="214"/>
        <end position="233"/>
    </location>
</feature>
<protein>
    <recommendedName>
        <fullName evidence="6">Phosphotransferase</fullName>
        <ecNumber evidence="6">2.7.1.-</ecNumber>
    </recommendedName>
</protein>
<organism evidence="10 11">
    <name type="scientific">Glonium stellatum</name>
    <dbReference type="NCBI Taxonomy" id="574774"/>
    <lineage>
        <taxon>Eukaryota</taxon>
        <taxon>Fungi</taxon>
        <taxon>Dikarya</taxon>
        <taxon>Ascomycota</taxon>
        <taxon>Pezizomycotina</taxon>
        <taxon>Dothideomycetes</taxon>
        <taxon>Pleosporomycetidae</taxon>
        <taxon>Gloniales</taxon>
        <taxon>Gloniaceae</taxon>
        <taxon>Glonium</taxon>
    </lineage>
</organism>
<dbReference type="GO" id="GO:0005524">
    <property type="term" value="F:ATP binding"/>
    <property type="evidence" value="ECO:0007669"/>
    <property type="project" value="UniProtKB-UniRule"/>
</dbReference>
<dbReference type="PANTHER" id="PTHR19443">
    <property type="entry name" value="HEXOKINASE"/>
    <property type="match status" value="1"/>
</dbReference>
<dbReference type="Gene3D" id="3.40.367.20">
    <property type="match status" value="1"/>
</dbReference>
<proteinExistence type="inferred from homology"/>
<evidence type="ECO:0000313" key="11">
    <source>
        <dbReference type="Proteomes" id="UP000250140"/>
    </source>
</evidence>
<keyword evidence="5 6" id="KW-0067">ATP-binding</keyword>
<evidence type="ECO:0000256" key="6">
    <source>
        <dbReference type="RuleBase" id="RU362007"/>
    </source>
</evidence>
<dbReference type="GO" id="GO:0019158">
    <property type="term" value="F:mannokinase activity"/>
    <property type="evidence" value="ECO:0007669"/>
    <property type="project" value="TreeGrafter"/>
</dbReference>
<keyword evidence="11" id="KW-1185">Reference proteome</keyword>
<evidence type="ECO:0000256" key="5">
    <source>
        <dbReference type="ARBA" id="ARBA00022840"/>
    </source>
</evidence>
<sequence length="561" mass="61023">MENLGKSNGDESAVHELLSPLTWRVNEASLLELAQKFSETYRRLAKTSIEHFLTTPVTILPTGKERGKFLTIDVGGTNLRVGFIELLGENEDGSPVTAPHSDNAKFPKISRSHERAWPIEEHLKMDQAEDLFAWIGDCIAEVITDALDEASKAGSAEAPFGEELPLGITFSFPMTQSSMSEATLMPMGKGFAITSDLNLGKMLLSGYARHLQERTTNGELNHTDEKPSNKRRKLSKLPRLRIAAITNDTVATFASLAYAMRSTANSRVAMGLIVGTGTNATVPMGLDYLHPSKVESLALSDDDNSNKTVVINTEWTIRGTDVPLVDLGIRTKWDMELDRKSEAPGFQPFEYMTAGRYLGEIVRLVLLDLLSNQNAANGAVDLPTALQQKNSISTRFLSTKVAQENTQGLDLSLEALFPTPPTCNGVFWTPEKINLLRAIARAVQVRSSALIAAAIVGLLTCVGDIELDPPQETESAETESVEEHENGHINAEVDIEELVVAYTGGTISQYPEWLDTCQNWIDTLTSKGSIKNKTKRVVLREALDGGIIGAAVLAGMTDGAA</sequence>
<dbReference type="Pfam" id="PF00349">
    <property type="entry name" value="Hexokinase_1"/>
    <property type="match status" value="1"/>
</dbReference>
<name>A0A8E2EXA2_9PEZI</name>
<dbReference type="InterPro" id="IPR001312">
    <property type="entry name" value="Hexokinase"/>
</dbReference>
<evidence type="ECO:0000256" key="3">
    <source>
        <dbReference type="ARBA" id="ARBA00022741"/>
    </source>
</evidence>
<dbReference type="GO" id="GO:0006096">
    <property type="term" value="P:glycolytic process"/>
    <property type="evidence" value="ECO:0007669"/>
    <property type="project" value="UniProtKB-UniPathway"/>
</dbReference>
<dbReference type="InterPro" id="IPR022672">
    <property type="entry name" value="Hexokinase_N"/>
</dbReference>
<dbReference type="PANTHER" id="PTHR19443:SF29">
    <property type="entry name" value="PHOSPHOTRANSFERASE"/>
    <property type="match status" value="1"/>
</dbReference>
<dbReference type="InterPro" id="IPR043129">
    <property type="entry name" value="ATPase_NBD"/>
</dbReference>
<dbReference type="AlphaFoldDB" id="A0A8E2EXA2"/>
<evidence type="ECO:0000259" key="8">
    <source>
        <dbReference type="Pfam" id="PF00349"/>
    </source>
</evidence>
<dbReference type="Pfam" id="PF03727">
    <property type="entry name" value="Hexokinase_2"/>
    <property type="match status" value="1"/>
</dbReference>
<evidence type="ECO:0000256" key="4">
    <source>
        <dbReference type="ARBA" id="ARBA00022777"/>
    </source>
</evidence>
<dbReference type="PRINTS" id="PR00475">
    <property type="entry name" value="HEXOKINASE"/>
</dbReference>
<keyword evidence="2 6" id="KW-0808">Transferase</keyword>
<feature type="domain" description="Hexokinase C-terminal" evidence="9">
    <location>
        <begin position="270"/>
        <end position="555"/>
    </location>
</feature>
<dbReference type="GO" id="GO:0008865">
    <property type="term" value="F:fructokinase activity"/>
    <property type="evidence" value="ECO:0007669"/>
    <property type="project" value="TreeGrafter"/>
</dbReference>
<reference evidence="10 11" key="1">
    <citation type="journal article" date="2016" name="Nat. Commun.">
        <title>Ectomycorrhizal ecology is imprinted in the genome of the dominant symbiotic fungus Cenococcum geophilum.</title>
        <authorList>
            <consortium name="DOE Joint Genome Institute"/>
            <person name="Peter M."/>
            <person name="Kohler A."/>
            <person name="Ohm R.A."/>
            <person name="Kuo A."/>
            <person name="Krutzmann J."/>
            <person name="Morin E."/>
            <person name="Arend M."/>
            <person name="Barry K.W."/>
            <person name="Binder M."/>
            <person name="Choi C."/>
            <person name="Clum A."/>
            <person name="Copeland A."/>
            <person name="Grisel N."/>
            <person name="Haridas S."/>
            <person name="Kipfer T."/>
            <person name="LaButti K."/>
            <person name="Lindquist E."/>
            <person name="Lipzen A."/>
            <person name="Maire R."/>
            <person name="Meier B."/>
            <person name="Mihaltcheva S."/>
            <person name="Molinier V."/>
            <person name="Murat C."/>
            <person name="Poggeler S."/>
            <person name="Quandt C.A."/>
            <person name="Sperisen C."/>
            <person name="Tritt A."/>
            <person name="Tisserant E."/>
            <person name="Crous P.W."/>
            <person name="Henrissat B."/>
            <person name="Nehls U."/>
            <person name="Egli S."/>
            <person name="Spatafora J.W."/>
            <person name="Grigoriev I.V."/>
            <person name="Martin F.M."/>
        </authorList>
    </citation>
    <scope>NUCLEOTIDE SEQUENCE [LARGE SCALE GENOMIC DNA]</scope>
    <source>
        <strain evidence="10 11">CBS 207.34</strain>
    </source>
</reference>
<keyword evidence="3 6" id="KW-0547">Nucleotide-binding</keyword>
<dbReference type="GO" id="GO:0006013">
    <property type="term" value="P:mannose metabolic process"/>
    <property type="evidence" value="ECO:0007669"/>
    <property type="project" value="TreeGrafter"/>
</dbReference>
<gene>
    <name evidence="10" type="ORF">AOQ84DRAFT_378426</name>
</gene>
<evidence type="ECO:0000313" key="10">
    <source>
        <dbReference type="EMBL" id="OCL06627.1"/>
    </source>
</evidence>